<evidence type="ECO:0000256" key="3">
    <source>
        <dbReference type="ARBA" id="ARBA00022618"/>
    </source>
</evidence>
<evidence type="ECO:0000256" key="5">
    <source>
        <dbReference type="ARBA" id="ARBA00022741"/>
    </source>
</evidence>
<dbReference type="NCBIfam" id="TIGR03598">
    <property type="entry name" value="GTPase_YsxC"/>
    <property type="match status" value="1"/>
</dbReference>
<gene>
    <name evidence="10" type="primary">engB</name>
    <name evidence="12" type="ORF">BC781_1011491</name>
</gene>
<feature type="domain" description="EngB-type G" evidence="11">
    <location>
        <begin position="50"/>
        <end position="225"/>
    </location>
</feature>
<keyword evidence="7 10" id="KW-0342">GTP-binding</keyword>
<organism evidence="12 13">
    <name type="scientific">Sediminitomix flava</name>
    <dbReference type="NCBI Taxonomy" id="379075"/>
    <lineage>
        <taxon>Bacteria</taxon>
        <taxon>Pseudomonadati</taxon>
        <taxon>Bacteroidota</taxon>
        <taxon>Cytophagia</taxon>
        <taxon>Cytophagales</taxon>
        <taxon>Flammeovirgaceae</taxon>
        <taxon>Sediminitomix</taxon>
    </lineage>
</organism>
<comment type="cofactor">
    <cofactor evidence="1">
        <name>Mg(2+)</name>
        <dbReference type="ChEBI" id="CHEBI:18420"/>
    </cofactor>
</comment>
<evidence type="ECO:0000256" key="9">
    <source>
        <dbReference type="ARBA" id="ARBA00023306"/>
    </source>
</evidence>
<evidence type="ECO:0000256" key="6">
    <source>
        <dbReference type="ARBA" id="ARBA00022842"/>
    </source>
</evidence>
<dbReference type="PROSITE" id="PS51706">
    <property type="entry name" value="G_ENGB"/>
    <property type="match status" value="1"/>
</dbReference>
<dbReference type="CDD" id="cd01876">
    <property type="entry name" value="YihA_EngB"/>
    <property type="match status" value="1"/>
</dbReference>
<evidence type="ECO:0000259" key="11">
    <source>
        <dbReference type="PROSITE" id="PS51706"/>
    </source>
</evidence>
<dbReference type="InterPro" id="IPR019987">
    <property type="entry name" value="GTP-bd_ribosome_bio_YsxC"/>
</dbReference>
<comment type="function">
    <text evidence="10">Necessary for normal cell division and for the maintenance of normal septation.</text>
</comment>
<protein>
    <recommendedName>
        <fullName evidence="10">Probable GTP-binding protein EngB</fullName>
    </recommendedName>
</protein>
<dbReference type="AlphaFoldDB" id="A0A316A5P0"/>
<evidence type="ECO:0000256" key="10">
    <source>
        <dbReference type="HAMAP-Rule" id="MF_00321"/>
    </source>
</evidence>
<dbReference type="SUPFAM" id="SSF52540">
    <property type="entry name" value="P-loop containing nucleoside triphosphate hydrolases"/>
    <property type="match status" value="1"/>
</dbReference>
<proteinExistence type="inferred from homology"/>
<accession>A0A316A5P0</accession>
<dbReference type="GO" id="GO:0046872">
    <property type="term" value="F:metal ion binding"/>
    <property type="evidence" value="ECO:0007669"/>
    <property type="project" value="UniProtKB-KW"/>
</dbReference>
<keyword evidence="8 10" id="KW-0717">Septation</keyword>
<dbReference type="InterPro" id="IPR027417">
    <property type="entry name" value="P-loop_NTPase"/>
</dbReference>
<keyword evidence="3 10" id="KW-0132">Cell division</keyword>
<comment type="caution">
    <text evidence="12">The sequence shown here is derived from an EMBL/GenBank/DDBJ whole genome shotgun (WGS) entry which is preliminary data.</text>
</comment>
<evidence type="ECO:0000313" key="12">
    <source>
        <dbReference type="EMBL" id="PWJ45087.1"/>
    </source>
</evidence>
<evidence type="ECO:0000313" key="13">
    <source>
        <dbReference type="Proteomes" id="UP000245535"/>
    </source>
</evidence>
<dbReference type="InterPro" id="IPR006073">
    <property type="entry name" value="GTP-bd"/>
</dbReference>
<dbReference type="Pfam" id="PF01926">
    <property type="entry name" value="MMR_HSR1"/>
    <property type="match status" value="1"/>
</dbReference>
<dbReference type="GO" id="GO:0005525">
    <property type="term" value="F:GTP binding"/>
    <property type="evidence" value="ECO:0007669"/>
    <property type="project" value="UniProtKB-UniRule"/>
</dbReference>
<keyword evidence="9 10" id="KW-0131">Cell cycle</keyword>
<dbReference type="PANTHER" id="PTHR11649:SF13">
    <property type="entry name" value="ENGB-TYPE G DOMAIN-CONTAINING PROTEIN"/>
    <property type="match status" value="1"/>
</dbReference>
<dbReference type="FunFam" id="3.40.50.300:FF:000098">
    <property type="entry name" value="Probable GTP-binding protein EngB"/>
    <property type="match status" value="1"/>
</dbReference>
<dbReference type="GO" id="GO:0000917">
    <property type="term" value="P:division septum assembly"/>
    <property type="evidence" value="ECO:0007669"/>
    <property type="project" value="UniProtKB-KW"/>
</dbReference>
<keyword evidence="13" id="KW-1185">Reference proteome</keyword>
<comment type="similarity">
    <text evidence="2 10">Belongs to the TRAFAC class TrmE-Era-EngA-EngB-Septin-like GTPase superfamily. EngB GTPase family.</text>
</comment>
<reference evidence="12 13" key="1">
    <citation type="submission" date="2018-03" db="EMBL/GenBank/DDBJ databases">
        <title>Genomic Encyclopedia of Archaeal and Bacterial Type Strains, Phase II (KMG-II): from individual species to whole genera.</title>
        <authorList>
            <person name="Goeker M."/>
        </authorList>
    </citation>
    <scope>NUCLEOTIDE SEQUENCE [LARGE SCALE GENOMIC DNA]</scope>
    <source>
        <strain evidence="12 13">DSM 28229</strain>
    </source>
</reference>
<dbReference type="Gene3D" id="3.40.50.300">
    <property type="entry name" value="P-loop containing nucleotide triphosphate hydrolases"/>
    <property type="match status" value="1"/>
</dbReference>
<evidence type="ECO:0000256" key="7">
    <source>
        <dbReference type="ARBA" id="ARBA00023134"/>
    </source>
</evidence>
<evidence type="ECO:0000256" key="8">
    <source>
        <dbReference type="ARBA" id="ARBA00023210"/>
    </source>
</evidence>
<evidence type="ECO:0000256" key="2">
    <source>
        <dbReference type="ARBA" id="ARBA00009638"/>
    </source>
</evidence>
<dbReference type="PANTHER" id="PTHR11649">
    <property type="entry name" value="MSS1/TRME-RELATED GTP-BINDING PROTEIN"/>
    <property type="match status" value="1"/>
</dbReference>
<sequence length="228" mass="26248">MLTITDKYKDNNCISLCFSIDSKVKILHMKIKKAEFVMSNQDYRKCPPADKAEYAFIGRSNVGKSSLINAMTNHKGLAKTSGTPGKTQLINHFIINDNWYLVDLPGYGYAQVSKTIREKFQKLIDGYLLNRENLYCTFVLVDSRHNPQKIDLDFMEWMATNGLPFCIIFTKADKLKKTEKESKINNYLKKLQESWEELPQYFVTSSEKKEGLEELLTFIDQVSKSANA</sequence>
<evidence type="ECO:0000256" key="4">
    <source>
        <dbReference type="ARBA" id="ARBA00022723"/>
    </source>
</evidence>
<name>A0A316A5P0_SEDFL</name>
<dbReference type="Proteomes" id="UP000245535">
    <property type="component" value="Unassembled WGS sequence"/>
</dbReference>
<dbReference type="EMBL" id="QGDO01000001">
    <property type="protein sequence ID" value="PWJ45087.1"/>
    <property type="molecule type" value="Genomic_DNA"/>
</dbReference>
<dbReference type="HAMAP" id="MF_00321">
    <property type="entry name" value="GTPase_EngB"/>
    <property type="match status" value="1"/>
</dbReference>
<dbReference type="InterPro" id="IPR030393">
    <property type="entry name" value="G_ENGB_dom"/>
</dbReference>
<keyword evidence="4" id="KW-0479">Metal-binding</keyword>
<keyword evidence="6" id="KW-0460">Magnesium</keyword>
<keyword evidence="5 10" id="KW-0547">Nucleotide-binding</keyword>
<evidence type="ECO:0000256" key="1">
    <source>
        <dbReference type="ARBA" id="ARBA00001946"/>
    </source>
</evidence>